<dbReference type="OrthoDB" id="1953572at2"/>
<evidence type="ECO:0000313" key="2">
    <source>
        <dbReference type="Proteomes" id="UP000242850"/>
    </source>
</evidence>
<proteinExistence type="predicted"/>
<dbReference type="EMBL" id="FNUK01000018">
    <property type="protein sequence ID" value="SEF96884.1"/>
    <property type="molecule type" value="Genomic_DNA"/>
</dbReference>
<sequence>MEERKNSEIISILFKMQNIQKAILNSIKHLKGIKPIKDSIEIYNSCFNTLHEASIYFFQATGFLKAEYINGCLSYTGKNFLLNKLFIPAFRNFQRLQNNLKSIEVDDIYSESLKLLQNKVEYINCSLFSVLSDINNLK</sequence>
<gene>
    <name evidence="1" type="ORF">SAMN05660865_01438</name>
</gene>
<evidence type="ECO:0000313" key="1">
    <source>
        <dbReference type="EMBL" id="SEF96884.1"/>
    </source>
</evidence>
<reference evidence="2" key="1">
    <citation type="submission" date="2016-10" db="EMBL/GenBank/DDBJ databases">
        <authorList>
            <person name="Varghese N."/>
            <person name="Submissions S."/>
        </authorList>
    </citation>
    <scope>NUCLEOTIDE SEQUENCE [LARGE SCALE GENOMIC DNA]</scope>
    <source>
        <strain evidence="2">DSM 5463</strain>
    </source>
</reference>
<keyword evidence="2" id="KW-1185">Reference proteome</keyword>
<dbReference type="Proteomes" id="UP000242850">
    <property type="component" value="Unassembled WGS sequence"/>
</dbReference>
<name>A0A1H5WBP0_9CLOT</name>
<protein>
    <submittedName>
        <fullName evidence="1">Uncharacterized protein</fullName>
    </submittedName>
</protein>
<organism evidence="1 2">
    <name type="scientific">Caloramator fervidus</name>
    <dbReference type="NCBI Taxonomy" id="29344"/>
    <lineage>
        <taxon>Bacteria</taxon>
        <taxon>Bacillati</taxon>
        <taxon>Bacillota</taxon>
        <taxon>Clostridia</taxon>
        <taxon>Eubacteriales</taxon>
        <taxon>Clostridiaceae</taxon>
        <taxon>Caloramator</taxon>
    </lineage>
</organism>
<accession>A0A1H5WBP0</accession>
<dbReference type="RefSeq" id="WP_103896377.1">
    <property type="nucleotide sequence ID" value="NZ_FNUK01000018.1"/>
</dbReference>
<dbReference type="AlphaFoldDB" id="A0A1H5WBP0"/>